<dbReference type="KEGG" id="ehx:EMIHUDRAFT_232823"/>
<dbReference type="HOGENOM" id="CLU_2431627_0_0_1"/>
<evidence type="ECO:0000256" key="1">
    <source>
        <dbReference type="ARBA" id="ARBA00004434"/>
    </source>
</evidence>
<dbReference type="GO" id="GO:0005743">
    <property type="term" value="C:mitochondrial inner membrane"/>
    <property type="evidence" value="ECO:0007669"/>
    <property type="project" value="UniProtKB-SubCell"/>
</dbReference>
<protein>
    <recommendedName>
        <fullName evidence="11">Cytochrome c oxidase assembly protein COX16, mitochondrial</fullName>
    </recommendedName>
</protein>
<dbReference type="RefSeq" id="XP_005782909.1">
    <property type="nucleotide sequence ID" value="XM_005782852.1"/>
</dbReference>
<reference evidence="10" key="1">
    <citation type="journal article" date="2013" name="Nature">
        <title>Pan genome of the phytoplankton Emiliania underpins its global distribution.</title>
        <authorList>
            <person name="Read B.A."/>
            <person name="Kegel J."/>
            <person name="Klute M.J."/>
            <person name="Kuo A."/>
            <person name="Lefebvre S.C."/>
            <person name="Maumus F."/>
            <person name="Mayer C."/>
            <person name="Miller J."/>
            <person name="Monier A."/>
            <person name="Salamov A."/>
            <person name="Young J."/>
            <person name="Aguilar M."/>
            <person name="Claverie J.M."/>
            <person name="Frickenhaus S."/>
            <person name="Gonzalez K."/>
            <person name="Herman E.K."/>
            <person name="Lin Y.C."/>
            <person name="Napier J."/>
            <person name="Ogata H."/>
            <person name="Sarno A.F."/>
            <person name="Shmutz J."/>
            <person name="Schroeder D."/>
            <person name="de Vargas C."/>
            <person name="Verret F."/>
            <person name="von Dassow P."/>
            <person name="Valentin K."/>
            <person name="Van de Peer Y."/>
            <person name="Wheeler G."/>
            <person name="Dacks J.B."/>
            <person name="Delwiche C.F."/>
            <person name="Dyhrman S.T."/>
            <person name="Glockner G."/>
            <person name="John U."/>
            <person name="Richards T."/>
            <person name="Worden A.Z."/>
            <person name="Zhang X."/>
            <person name="Grigoriev I.V."/>
            <person name="Allen A.E."/>
            <person name="Bidle K."/>
            <person name="Borodovsky M."/>
            <person name="Bowler C."/>
            <person name="Brownlee C."/>
            <person name="Cock J.M."/>
            <person name="Elias M."/>
            <person name="Gladyshev V.N."/>
            <person name="Groth M."/>
            <person name="Guda C."/>
            <person name="Hadaegh A."/>
            <person name="Iglesias-Rodriguez M.D."/>
            <person name="Jenkins J."/>
            <person name="Jones B.M."/>
            <person name="Lawson T."/>
            <person name="Leese F."/>
            <person name="Lindquist E."/>
            <person name="Lobanov A."/>
            <person name="Lomsadze A."/>
            <person name="Malik S.B."/>
            <person name="Marsh M.E."/>
            <person name="Mackinder L."/>
            <person name="Mock T."/>
            <person name="Mueller-Roeber B."/>
            <person name="Pagarete A."/>
            <person name="Parker M."/>
            <person name="Probert I."/>
            <person name="Quesneville H."/>
            <person name="Raines C."/>
            <person name="Rensing S.A."/>
            <person name="Riano-Pachon D.M."/>
            <person name="Richier S."/>
            <person name="Rokitta S."/>
            <person name="Shiraiwa Y."/>
            <person name="Soanes D.M."/>
            <person name="van der Giezen M."/>
            <person name="Wahlund T.M."/>
            <person name="Williams B."/>
            <person name="Wilson W."/>
            <person name="Wolfe G."/>
            <person name="Wurch L.L."/>
        </authorList>
    </citation>
    <scope>NUCLEOTIDE SEQUENCE</scope>
</reference>
<dbReference type="AlphaFoldDB" id="A0A0D3K3Z5"/>
<feature type="region of interest" description="Disordered" evidence="8">
    <location>
        <begin position="71"/>
        <end position="91"/>
    </location>
</feature>
<dbReference type="PaxDb" id="2903-EOD30480"/>
<reference evidence="9" key="2">
    <citation type="submission" date="2024-10" db="UniProtKB">
        <authorList>
            <consortium name="EnsemblProtists"/>
        </authorList>
    </citation>
    <scope>IDENTIFICATION</scope>
</reference>
<keyword evidence="7" id="KW-0472">Membrane</keyword>
<evidence type="ECO:0000256" key="8">
    <source>
        <dbReference type="SAM" id="MobiDB-lite"/>
    </source>
</evidence>
<evidence type="ECO:0008006" key="11">
    <source>
        <dbReference type="Google" id="ProtNLM"/>
    </source>
</evidence>
<evidence type="ECO:0000256" key="4">
    <source>
        <dbReference type="ARBA" id="ARBA00022792"/>
    </source>
</evidence>
<keyword evidence="3" id="KW-0812">Transmembrane</keyword>
<evidence type="ECO:0000313" key="9">
    <source>
        <dbReference type="EnsemblProtists" id="EOD30480"/>
    </source>
</evidence>
<comment type="similarity">
    <text evidence="2">Belongs to the COX16 family.</text>
</comment>
<keyword evidence="5" id="KW-1133">Transmembrane helix</keyword>
<evidence type="ECO:0000256" key="5">
    <source>
        <dbReference type="ARBA" id="ARBA00022989"/>
    </source>
</evidence>
<keyword evidence="6" id="KW-0496">Mitochondrion</keyword>
<organism evidence="9 10">
    <name type="scientific">Emiliania huxleyi (strain CCMP1516)</name>
    <dbReference type="NCBI Taxonomy" id="280463"/>
    <lineage>
        <taxon>Eukaryota</taxon>
        <taxon>Haptista</taxon>
        <taxon>Haptophyta</taxon>
        <taxon>Prymnesiophyceae</taxon>
        <taxon>Isochrysidales</taxon>
        <taxon>Noelaerhabdaceae</taxon>
        <taxon>Emiliania</taxon>
    </lineage>
</organism>
<keyword evidence="10" id="KW-1185">Reference proteome</keyword>
<name>A0A0D3K3Z5_EMIH1</name>
<sequence>MARLREKRSFLLQAMPFMFLMAAGSWGLSRFLRLPTQVKDDRARRRKQGRAKFDLQQEHEARQHALLAQVQDDYENVRVPGPRNPNRKPAD</sequence>
<dbReference type="Proteomes" id="UP000013827">
    <property type="component" value="Unassembled WGS sequence"/>
</dbReference>
<dbReference type="GeneID" id="17275753"/>
<dbReference type="InterPro" id="IPR020164">
    <property type="entry name" value="Cyt_c_Oxase_assmbl_COX16"/>
</dbReference>
<dbReference type="Pfam" id="PF14138">
    <property type="entry name" value="COX16"/>
    <property type="match status" value="1"/>
</dbReference>
<accession>A0A0D3K3Z5</accession>
<dbReference type="OMA" id="INIDAWE"/>
<evidence type="ECO:0000256" key="7">
    <source>
        <dbReference type="ARBA" id="ARBA00023136"/>
    </source>
</evidence>
<dbReference type="EnsemblProtists" id="EOD30480">
    <property type="protein sequence ID" value="EOD30480"/>
    <property type="gene ID" value="EMIHUDRAFT_232823"/>
</dbReference>
<evidence type="ECO:0000256" key="3">
    <source>
        <dbReference type="ARBA" id="ARBA00022692"/>
    </source>
</evidence>
<evidence type="ECO:0000256" key="6">
    <source>
        <dbReference type="ARBA" id="ARBA00023128"/>
    </source>
</evidence>
<evidence type="ECO:0000256" key="2">
    <source>
        <dbReference type="ARBA" id="ARBA00008370"/>
    </source>
</evidence>
<proteinExistence type="inferred from homology"/>
<comment type="subcellular location">
    <subcellularLocation>
        <location evidence="1">Mitochondrion inner membrane</location>
        <topology evidence="1">Single-pass membrane protein</topology>
    </subcellularLocation>
</comment>
<keyword evidence="4" id="KW-0999">Mitochondrion inner membrane</keyword>
<evidence type="ECO:0000313" key="10">
    <source>
        <dbReference type="Proteomes" id="UP000013827"/>
    </source>
</evidence>